<evidence type="ECO:0000313" key="1">
    <source>
        <dbReference type="EMBL" id="VAV93304.1"/>
    </source>
</evidence>
<organism evidence="1">
    <name type="scientific">hydrothermal vent metagenome</name>
    <dbReference type="NCBI Taxonomy" id="652676"/>
    <lineage>
        <taxon>unclassified sequences</taxon>
        <taxon>metagenomes</taxon>
        <taxon>ecological metagenomes</taxon>
    </lineage>
</organism>
<dbReference type="EMBL" id="UOEJ01000044">
    <property type="protein sequence ID" value="VAV93304.1"/>
    <property type="molecule type" value="Genomic_DNA"/>
</dbReference>
<evidence type="ECO:0008006" key="2">
    <source>
        <dbReference type="Google" id="ProtNLM"/>
    </source>
</evidence>
<dbReference type="Pfam" id="PF13557">
    <property type="entry name" value="Phenol_MetA_deg"/>
    <property type="match status" value="1"/>
</dbReference>
<name>A0A3B0RIM7_9ZZZZ</name>
<dbReference type="InterPro" id="IPR025737">
    <property type="entry name" value="FApF"/>
</dbReference>
<dbReference type="AlphaFoldDB" id="A0A3B0RIM7"/>
<reference evidence="1" key="1">
    <citation type="submission" date="2018-06" db="EMBL/GenBank/DDBJ databases">
        <authorList>
            <person name="Zhirakovskaya E."/>
        </authorList>
    </citation>
    <scope>NUCLEOTIDE SEQUENCE</scope>
</reference>
<protein>
    <recommendedName>
        <fullName evidence="2">Transporter</fullName>
    </recommendedName>
</protein>
<gene>
    <name evidence="1" type="ORF">MNBD_ALPHA01-194</name>
</gene>
<accession>A0A3B0RIM7</accession>
<proteinExistence type="predicted"/>
<sequence>MLQNTKIAITAGYILLCTLSFANAQELAVDTEADDDPDMILRDYYVIPIKSQADLSFSVGVDYTEGNYGNPDKTKMTYIPISFRYAYESWSFRISSGYINVIGEDNIIPGTGIANLTNIAENDSALGNDSGMGDVFISGSYSFESLQIDSFFVDITAQAKIPVGSVDKGLSTGKVDLSLQLDMAKHVGNFLPFATLGYRYIGKTERYNLQNTWFVSGGLAYYLNDYTSVGFSYDLRRSATIDIANLQELQAFVDYQISGNWGIYIYAIKGLSDSSPDGGAGFQLRYNY</sequence>